<dbReference type="Proteomes" id="UP001200110">
    <property type="component" value="Unassembled WGS sequence"/>
</dbReference>
<name>A0ABS9INP5_9ACTN</name>
<sequence>MSDVIRILYKPLSVATSVAGGMLAGAAFTRLWRRVNTDEAVPDPKDLHRSSREVPTAAAIQGVVFGVVKAAVDRAGARGFEKLTHSDPSPTRGSPK</sequence>
<dbReference type="InterPro" id="IPR025329">
    <property type="entry name" value="DUF4235"/>
</dbReference>
<dbReference type="EMBL" id="JAKKOR010000001">
    <property type="protein sequence ID" value="MCF8587168.1"/>
    <property type="molecule type" value="Genomic_DNA"/>
</dbReference>
<gene>
    <name evidence="1" type="ORF">L5G33_01645</name>
</gene>
<keyword evidence="2" id="KW-1185">Reference proteome</keyword>
<dbReference type="RefSeq" id="WP_236996391.1">
    <property type="nucleotide sequence ID" value="NZ_JAKKOR010000001.1"/>
</dbReference>
<dbReference type="Pfam" id="PF14019">
    <property type="entry name" value="DUF4235"/>
    <property type="match status" value="1"/>
</dbReference>
<comment type="caution">
    <text evidence="1">The sequence shown here is derived from an EMBL/GenBank/DDBJ whole genome shotgun (WGS) entry which is preliminary data.</text>
</comment>
<proteinExistence type="predicted"/>
<protein>
    <submittedName>
        <fullName evidence="1">DUF4235 domain-containing protein</fullName>
    </submittedName>
</protein>
<evidence type="ECO:0000313" key="1">
    <source>
        <dbReference type="EMBL" id="MCF8587168.1"/>
    </source>
</evidence>
<organism evidence="1 2">
    <name type="scientific">Gordonia liuliyuniae</name>
    <dbReference type="NCBI Taxonomy" id="2911517"/>
    <lineage>
        <taxon>Bacteria</taxon>
        <taxon>Bacillati</taxon>
        <taxon>Actinomycetota</taxon>
        <taxon>Actinomycetes</taxon>
        <taxon>Mycobacteriales</taxon>
        <taxon>Gordoniaceae</taxon>
        <taxon>Gordonia</taxon>
    </lineage>
</organism>
<accession>A0ABS9INP5</accession>
<evidence type="ECO:0000313" key="2">
    <source>
        <dbReference type="Proteomes" id="UP001200110"/>
    </source>
</evidence>
<reference evidence="1 2" key="1">
    <citation type="submission" date="2022-01" db="EMBL/GenBank/DDBJ databases">
        <authorList>
            <person name="Huang Y."/>
        </authorList>
    </citation>
    <scope>NUCLEOTIDE SEQUENCE [LARGE SCALE GENOMIC DNA]</scope>
    <source>
        <strain evidence="1 2">HY366</strain>
    </source>
</reference>